<dbReference type="Pfam" id="PF11769">
    <property type="entry name" value="DUF3313"/>
    <property type="match status" value="1"/>
</dbReference>
<evidence type="ECO:0000313" key="1">
    <source>
        <dbReference type="EMBL" id="VBB46289.1"/>
    </source>
</evidence>
<sequence length="241" mass="25927">MKAFLGFVFVIACVAGCAGNRFENTQPEGVPGASRMGFLGEYYRHLTPGPPGGARMRWFKPGTDFHKYTRIMMDSVVFYYSEKSEDFGIDAVEMKDLTDIFNKEIVHALQKGYPIAAEPAPDVIRLKIAITNLEKSKPALSAVTTVIPAGMGVSLIRRGATGVWSGAGEISIEVLALDSVSNQVIGAAQDCRSAAFTERFTSLGMVQKAAKYWGDKVRHLMDIAQGRGGSAPPSNGGRSDG</sequence>
<protein>
    <recommendedName>
        <fullName evidence="2">Lipoprotein</fullName>
    </recommendedName>
</protein>
<evidence type="ECO:0008006" key="2">
    <source>
        <dbReference type="Google" id="ProtNLM"/>
    </source>
</evidence>
<gene>
    <name evidence="1" type="ORF">TRIP_B40207</name>
</gene>
<dbReference type="AlphaFoldDB" id="A0A653ADZ7"/>
<name>A0A653ADZ7_UNCDX</name>
<dbReference type="InterPro" id="IPR021747">
    <property type="entry name" value="DUF3313"/>
</dbReference>
<reference evidence="1" key="1">
    <citation type="submission" date="2018-07" db="EMBL/GenBank/DDBJ databases">
        <authorList>
            <consortium name="Genoscope - CEA"/>
            <person name="William W."/>
        </authorList>
    </citation>
    <scope>NUCLEOTIDE SEQUENCE</scope>
    <source>
        <strain evidence="1">IK1</strain>
    </source>
</reference>
<dbReference type="EMBL" id="UPXX01000031">
    <property type="protein sequence ID" value="VBB46289.1"/>
    <property type="molecule type" value="Genomic_DNA"/>
</dbReference>
<organism evidence="1">
    <name type="scientific">Uncultured Desulfatiglans sp</name>
    <dbReference type="NCBI Taxonomy" id="1748965"/>
    <lineage>
        <taxon>Bacteria</taxon>
        <taxon>Pseudomonadati</taxon>
        <taxon>Thermodesulfobacteriota</taxon>
        <taxon>Desulfobacteria</taxon>
        <taxon>Desulfatiglandales</taxon>
        <taxon>Desulfatiglandaceae</taxon>
        <taxon>Desulfatiglans</taxon>
        <taxon>environmental samples</taxon>
    </lineage>
</organism>
<proteinExistence type="predicted"/>
<accession>A0A653ADZ7</accession>